<name>A0A3N6N6L5_NATCH</name>
<keyword evidence="3" id="KW-1185">Reference proteome</keyword>
<gene>
    <name evidence="2" type="ORF">EA473_13110</name>
</gene>
<dbReference type="AlphaFoldDB" id="A0A3N6N6L5"/>
<comment type="caution">
    <text evidence="2">The sequence shown here is derived from an EMBL/GenBank/DDBJ whole genome shotgun (WGS) entry which is preliminary data.</text>
</comment>
<reference evidence="2 3" key="1">
    <citation type="submission" date="2018-10" db="EMBL/GenBank/DDBJ databases">
        <title>Natrarchaeobius chitinivorans gen. nov., sp. nov., and Natrarchaeobius haloalkaliphilus sp. nov., alkaliphilic, chitin-utilizing haloarchaea from hypersaline alkaline lakes.</title>
        <authorList>
            <person name="Sorokin D.Y."/>
            <person name="Elcheninov A.G."/>
            <person name="Kostrikina N.A."/>
            <person name="Bale N.J."/>
            <person name="Sinninghe Damste J.S."/>
            <person name="Khijniak T.V."/>
            <person name="Kublanov I.V."/>
            <person name="Toshchakov S.V."/>
        </authorList>
    </citation>
    <scope>NUCLEOTIDE SEQUENCE [LARGE SCALE GENOMIC DNA]</scope>
    <source>
        <strain evidence="2 3">AArcht4T</strain>
    </source>
</reference>
<organism evidence="2 3">
    <name type="scientific">Natrarchaeobius chitinivorans</name>
    <dbReference type="NCBI Taxonomy" id="1679083"/>
    <lineage>
        <taxon>Archaea</taxon>
        <taxon>Methanobacteriati</taxon>
        <taxon>Methanobacteriota</taxon>
        <taxon>Stenosarchaea group</taxon>
        <taxon>Halobacteria</taxon>
        <taxon>Halobacteriales</taxon>
        <taxon>Natrialbaceae</taxon>
        <taxon>Natrarchaeobius</taxon>
    </lineage>
</organism>
<dbReference type="EMBL" id="REGA01000011">
    <property type="protein sequence ID" value="RQG94012.1"/>
    <property type="molecule type" value="Genomic_DNA"/>
</dbReference>
<evidence type="ECO:0000256" key="1">
    <source>
        <dbReference type="SAM" id="MobiDB-lite"/>
    </source>
</evidence>
<dbReference type="Proteomes" id="UP000282323">
    <property type="component" value="Unassembled WGS sequence"/>
</dbReference>
<feature type="compositionally biased region" description="Polar residues" evidence="1">
    <location>
        <begin position="1"/>
        <end position="14"/>
    </location>
</feature>
<evidence type="ECO:0000313" key="3">
    <source>
        <dbReference type="Proteomes" id="UP000282323"/>
    </source>
</evidence>
<sequence>MTTFDRSVPESTGRTSHEPKSSLENCRTRKRLSAKTTVDPEKTALDRLSDRTISRSGYAARACR</sequence>
<accession>A0A3N6N6L5</accession>
<feature type="region of interest" description="Disordered" evidence="1">
    <location>
        <begin position="1"/>
        <end position="40"/>
    </location>
</feature>
<proteinExistence type="predicted"/>
<protein>
    <submittedName>
        <fullName evidence="2">Uncharacterized protein</fullName>
    </submittedName>
</protein>
<evidence type="ECO:0000313" key="2">
    <source>
        <dbReference type="EMBL" id="RQG94012.1"/>
    </source>
</evidence>